<protein>
    <submittedName>
        <fullName evidence="3">Uncharacterized protein</fullName>
    </submittedName>
</protein>
<feature type="compositionally biased region" description="Polar residues" evidence="1">
    <location>
        <begin position="93"/>
        <end position="118"/>
    </location>
</feature>
<dbReference type="Proteomes" id="UP001381693">
    <property type="component" value="Unassembled WGS sequence"/>
</dbReference>
<feature type="region of interest" description="Disordered" evidence="1">
    <location>
        <begin position="1"/>
        <end position="41"/>
    </location>
</feature>
<feature type="compositionally biased region" description="Low complexity" evidence="1">
    <location>
        <begin position="27"/>
        <end position="40"/>
    </location>
</feature>
<keyword evidence="2" id="KW-1133">Transmembrane helix</keyword>
<feature type="transmembrane region" description="Helical" evidence="2">
    <location>
        <begin position="382"/>
        <end position="402"/>
    </location>
</feature>
<dbReference type="AlphaFoldDB" id="A0AAN9AAT9"/>
<evidence type="ECO:0000313" key="4">
    <source>
        <dbReference type="Proteomes" id="UP001381693"/>
    </source>
</evidence>
<keyword evidence="2" id="KW-0812">Transmembrane</keyword>
<dbReference type="EMBL" id="JAXCGZ010005755">
    <property type="protein sequence ID" value="KAK7080904.1"/>
    <property type="molecule type" value="Genomic_DNA"/>
</dbReference>
<reference evidence="3 4" key="1">
    <citation type="submission" date="2023-11" db="EMBL/GenBank/DDBJ databases">
        <title>Halocaridina rubra genome assembly.</title>
        <authorList>
            <person name="Smith C."/>
        </authorList>
    </citation>
    <scope>NUCLEOTIDE SEQUENCE [LARGE SCALE GENOMIC DNA]</scope>
    <source>
        <strain evidence="3">EP-1</strain>
        <tissue evidence="3">Whole</tissue>
    </source>
</reference>
<name>A0AAN9AAT9_HALRR</name>
<evidence type="ECO:0000256" key="1">
    <source>
        <dbReference type="SAM" id="MobiDB-lite"/>
    </source>
</evidence>
<evidence type="ECO:0000313" key="3">
    <source>
        <dbReference type="EMBL" id="KAK7080904.1"/>
    </source>
</evidence>
<accession>A0AAN9AAT9</accession>
<keyword evidence="2" id="KW-0472">Membrane</keyword>
<evidence type="ECO:0000256" key="2">
    <source>
        <dbReference type="SAM" id="Phobius"/>
    </source>
</evidence>
<comment type="caution">
    <text evidence="3">The sequence shown here is derived from an EMBL/GenBank/DDBJ whole genome shotgun (WGS) entry which is preliminary data.</text>
</comment>
<organism evidence="3 4">
    <name type="scientific">Halocaridina rubra</name>
    <name type="common">Hawaiian red shrimp</name>
    <dbReference type="NCBI Taxonomy" id="373956"/>
    <lineage>
        <taxon>Eukaryota</taxon>
        <taxon>Metazoa</taxon>
        <taxon>Ecdysozoa</taxon>
        <taxon>Arthropoda</taxon>
        <taxon>Crustacea</taxon>
        <taxon>Multicrustacea</taxon>
        <taxon>Malacostraca</taxon>
        <taxon>Eumalacostraca</taxon>
        <taxon>Eucarida</taxon>
        <taxon>Decapoda</taxon>
        <taxon>Pleocyemata</taxon>
        <taxon>Caridea</taxon>
        <taxon>Atyoidea</taxon>
        <taxon>Atyidae</taxon>
        <taxon>Halocaridina</taxon>
    </lineage>
</organism>
<gene>
    <name evidence="3" type="ORF">SK128_017533</name>
</gene>
<feature type="region of interest" description="Disordered" evidence="1">
    <location>
        <begin position="92"/>
        <end position="119"/>
    </location>
</feature>
<sequence>MKSHSSTSYTRGGSKSGQGRGRRKVSELSSLGPGLPALPNGGQGIDGVARYTLQQLIVTTELLVPNTSYNGGVRGRNRRLQTFKAGQMFPAINVSNSSDERPQNGSSFSQSEYTSPTDPSAAFRLRMRPLTKQKKYGAVPAPPGDGSNPWDYCQLLRHRRSRIQQAKKFHKRRRAEFARLVLNSCRKLRATHRPSPPDLSNALSGRLTPALKVKYSRILMDLFQELREREVQPVLMKPLGTYEKYCVPGVERVPWVSKERRALSRAMASFPPTVRTVMSHALRPLDTLTLVDVNDGGGLVSSGEGVELSVLITRWRATARAGRTQLRSSWFSQSVSAIREAALTTNLSPSRRHAVMHAFNNLLASKVNYNNMADRHKLTGNFVIILKFCASFLYMLIIHVVFCMNSILLQLQEVLIRSIECILKWLGSEEEPWVGPRVKLYLVLDENEIILQPDEVALYSAFMDLFKEVGSILNLCIQL</sequence>
<proteinExistence type="predicted"/>
<keyword evidence="4" id="KW-1185">Reference proteome</keyword>
<feature type="compositionally biased region" description="Polar residues" evidence="1">
    <location>
        <begin position="1"/>
        <end position="10"/>
    </location>
</feature>